<evidence type="ECO:0000256" key="1">
    <source>
        <dbReference type="ARBA" id="ARBA00010319"/>
    </source>
</evidence>
<evidence type="ECO:0000259" key="3">
    <source>
        <dbReference type="Pfam" id="PF14647"/>
    </source>
</evidence>
<evidence type="ECO:0008006" key="7">
    <source>
        <dbReference type="Google" id="ProtNLM"/>
    </source>
</evidence>
<proteinExistence type="inferred from homology"/>
<dbReference type="OrthoDB" id="275996at2759"/>
<feature type="region of interest" description="Disordered" evidence="2">
    <location>
        <begin position="985"/>
        <end position="1004"/>
    </location>
</feature>
<dbReference type="Pfam" id="PF14648">
    <property type="entry name" value="FAM91_C"/>
    <property type="match status" value="3"/>
</dbReference>
<dbReference type="Proteomes" id="UP001153076">
    <property type="component" value="Unassembled WGS sequence"/>
</dbReference>
<feature type="domain" description="FAM91 C-terminal" evidence="4">
    <location>
        <begin position="838"/>
        <end position="919"/>
    </location>
</feature>
<keyword evidence="6" id="KW-1185">Reference proteome</keyword>
<sequence length="1076" mass="119117">MQRTPTTVEEQLVLKALKDECSWETLPKRLHSTFSSKEEWHRRIIEHCIKKRLQWSTCFARRVIKESDYYEEMMRYLRTNFALFPYHLAEYVCRVMRVSAFRYYCDMIFEVMKNELPYDSIPNFSAADALRITGVGRNEFIDIMNKCKSKKLRWKLNKSIAKELLPSRPVDFPIEPWWGVCLVNFTVEEFKSSVLISYLSPCVSPFQKLSEEEIATIDKVCKEEANSFVLFDPDIIKGLYQRGLVYFDVIIYPDDRFKVSRLEGFVSNKDQSYEDPIEELLYAVFVVSSENATVAELAATLQADLLQLQAAASLACRLGWALKIIDPASILQDSTGHGSLTLSDDEDASRASLFAAKMTADAVSVQQDSSSPASRAASNQARVAFIVDANITSYLMMGSVSPGLKSHAVTLYEAGKLGHTSIADLCRDLSTLEGAKFEGELQEFANHASSLRCVLECLLSGGVAASVRDAEICHKSDRGVSVGVGDVDNFHKMGNLSSPQKNDASTLAVETSVTDNSGVPNVHSAVTLQSLDMDTETGASGSNDPINATSGDSSPNTKIVNENHISNVSAFVSSSGILESSKGLKSEPDLENSEKPVLDADSDPRSNDARRNRNYRVDILRCESLANLAPATLDRLFRRDYDFVLSMIPLPPSSVLPGSTGPIHFGPPSYSSMTPWMKLVLYSSVGIGPLSVVLMKGQFLRLLPSPLAGCEKALIWSWDGSMVGGLGGKREGNVVKGNILLHCLNSLLKHSAVLVQPLSKNDLDGSGKVVTIDIPLPLKNSDGSLVHVEEELGIATEESTRLESLLRVIVDKIDFWTIGYIRLLRLFIERDSDILPPDDNKYEWVPLSLEFGVPLFSPKLCKSMCKRVVVSQLLQTRSFDEHHEAMHGLRRRLRDICSEYSATGPAAKVLYHTEKSKDVSRQLMSYASGKWNPLLDPSSPRSVATGQYQRKKLAVRQRSRREVLSFDGNVLRSYALTPMYETVTRSLDEPVPTSTSKTEPDDADSKEVILPGVSLLFDGEKLEPFELGAFLQARQPISLIAVASTASAQLFSFLVIPQRLGSSASQPITIRKSSRS</sequence>
<dbReference type="EMBL" id="JAKOGI010000645">
    <property type="protein sequence ID" value="KAJ8432009.1"/>
    <property type="molecule type" value="Genomic_DNA"/>
</dbReference>
<evidence type="ECO:0000256" key="2">
    <source>
        <dbReference type="SAM" id="MobiDB-lite"/>
    </source>
</evidence>
<accession>A0A9Q1JW16</accession>
<feature type="region of interest" description="Disordered" evidence="2">
    <location>
        <begin position="493"/>
        <end position="522"/>
    </location>
</feature>
<feature type="region of interest" description="Disordered" evidence="2">
    <location>
        <begin position="581"/>
        <end position="609"/>
    </location>
</feature>
<protein>
    <recommendedName>
        <fullName evidence="7">Protein FAM91A1</fullName>
    </recommendedName>
</protein>
<feature type="domain" description="FAM91 C-terminal" evidence="4">
    <location>
        <begin position="609"/>
        <end position="827"/>
    </location>
</feature>
<dbReference type="InterPro" id="IPR039199">
    <property type="entry name" value="FAM91"/>
</dbReference>
<evidence type="ECO:0000313" key="5">
    <source>
        <dbReference type="EMBL" id="KAJ8432009.1"/>
    </source>
</evidence>
<evidence type="ECO:0000313" key="6">
    <source>
        <dbReference type="Proteomes" id="UP001153076"/>
    </source>
</evidence>
<feature type="compositionally biased region" description="Basic and acidic residues" evidence="2">
    <location>
        <begin position="582"/>
        <end position="609"/>
    </location>
</feature>
<name>A0A9Q1JW16_9CARY</name>
<dbReference type="Pfam" id="PF14647">
    <property type="entry name" value="FAM91_N"/>
    <property type="match status" value="1"/>
</dbReference>
<feature type="compositionally biased region" description="Polar residues" evidence="2">
    <location>
        <begin position="495"/>
        <end position="522"/>
    </location>
</feature>
<reference evidence="5" key="1">
    <citation type="submission" date="2022-04" db="EMBL/GenBank/DDBJ databases">
        <title>Carnegiea gigantea Genome sequencing and assembly v2.</title>
        <authorList>
            <person name="Copetti D."/>
            <person name="Sanderson M.J."/>
            <person name="Burquez A."/>
            <person name="Wojciechowski M.F."/>
        </authorList>
    </citation>
    <scope>NUCLEOTIDE SEQUENCE</scope>
    <source>
        <strain evidence="5">SGP5-SGP5p</strain>
        <tissue evidence="5">Aerial part</tissue>
    </source>
</reference>
<comment type="similarity">
    <text evidence="1">Belongs to the FAM91 family.</text>
</comment>
<dbReference type="InterPro" id="IPR028097">
    <property type="entry name" value="FAM91_C_dom"/>
</dbReference>
<comment type="caution">
    <text evidence="5">The sequence shown here is derived from an EMBL/GenBank/DDBJ whole genome shotgun (WGS) entry which is preliminary data.</text>
</comment>
<dbReference type="PANTHER" id="PTHR28441">
    <property type="entry name" value="PROTEIN FAM91A1"/>
    <property type="match status" value="1"/>
</dbReference>
<gene>
    <name evidence="5" type="ORF">Cgig2_026712</name>
</gene>
<feature type="region of interest" description="Disordered" evidence="2">
    <location>
        <begin position="534"/>
        <end position="559"/>
    </location>
</feature>
<feature type="domain" description="FAM91 N-terminal" evidence="3">
    <location>
        <begin position="17"/>
        <end position="323"/>
    </location>
</feature>
<dbReference type="PANTHER" id="PTHR28441:SF2">
    <property type="entry name" value="PROTEIN FAM91A1"/>
    <property type="match status" value="1"/>
</dbReference>
<organism evidence="5 6">
    <name type="scientific">Carnegiea gigantea</name>
    <dbReference type="NCBI Taxonomy" id="171969"/>
    <lineage>
        <taxon>Eukaryota</taxon>
        <taxon>Viridiplantae</taxon>
        <taxon>Streptophyta</taxon>
        <taxon>Embryophyta</taxon>
        <taxon>Tracheophyta</taxon>
        <taxon>Spermatophyta</taxon>
        <taxon>Magnoliopsida</taxon>
        <taxon>eudicotyledons</taxon>
        <taxon>Gunneridae</taxon>
        <taxon>Pentapetalae</taxon>
        <taxon>Caryophyllales</taxon>
        <taxon>Cactineae</taxon>
        <taxon>Cactaceae</taxon>
        <taxon>Cactoideae</taxon>
        <taxon>Echinocereeae</taxon>
        <taxon>Carnegiea</taxon>
    </lineage>
</organism>
<evidence type="ECO:0000259" key="4">
    <source>
        <dbReference type="Pfam" id="PF14648"/>
    </source>
</evidence>
<dbReference type="InterPro" id="IPR028091">
    <property type="entry name" value="FAM91_N_dom"/>
</dbReference>
<dbReference type="AlphaFoldDB" id="A0A9Q1JW16"/>
<feature type="domain" description="FAM91 C-terminal" evidence="4">
    <location>
        <begin position="380"/>
        <end position="460"/>
    </location>
</feature>